<dbReference type="AlphaFoldDB" id="A0A0V0X6Y1"/>
<evidence type="ECO:0000313" key="2">
    <source>
        <dbReference type="EMBL" id="KRX83772.1"/>
    </source>
</evidence>
<reference evidence="2 3" key="1">
    <citation type="submission" date="2015-01" db="EMBL/GenBank/DDBJ databases">
        <title>Evolution of Trichinella species and genotypes.</title>
        <authorList>
            <person name="Korhonen P.K."/>
            <person name="Edoardo P."/>
            <person name="Giuseppe L.R."/>
            <person name="Gasser R.B."/>
        </authorList>
    </citation>
    <scope>NUCLEOTIDE SEQUENCE [LARGE SCALE GENOMIC DNA]</scope>
    <source>
        <strain evidence="2">ISS141</strain>
    </source>
</reference>
<comment type="caution">
    <text evidence="2">The sequence shown here is derived from an EMBL/GenBank/DDBJ whole genome shotgun (WGS) entry which is preliminary data.</text>
</comment>
<feature type="compositionally biased region" description="Basic and acidic residues" evidence="1">
    <location>
        <begin position="17"/>
        <end position="33"/>
    </location>
</feature>
<feature type="non-terminal residue" evidence="2">
    <location>
        <position position="107"/>
    </location>
</feature>
<sequence>LVPQKRGNQPAAGHLLSWHDAKSHHQPNTERQRIFPHPVEAGARVGPRKCLAQGGHIEISHLIPHRNTQRNVCRHFAHCSKFALPQLCRSAHLCGNFIGKTLNRQAI</sequence>
<name>A0A0V0X6Y1_TRIPS</name>
<evidence type="ECO:0000256" key="1">
    <source>
        <dbReference type="SAM" id="MobiDB-lite"/>
    </source>
</evidence>
<protein>
    <submittedName>
        <fullName evidence="2">Uncharacterized protein</fullName>
    </submittedName>
</protein>
<dbReference type="EMBL" id="JYDU01000720">
    <property type="protein sequence ID" value="KRX83772.1"/>
    <property type="molecule type" value="Genomic_DNA"/>
</dbReference>
<gene>
    <name evidence="2" type="ORF">T4E_3487</name>
</gene>
<accession>A0A0V0X6Y1</accession>
<feature type="non-terminal residue" evidence="2">
    <location>
        <position position="1"/>
    </location>
</feature>
<organism evidence="2 3">
    <name type="scientific">Trichinella pseudospiralis</name>
    <name type="common">Parasitic roundworm</name>
    <dbReference type="NCBI Taxonomy" id="6337"/>
    <lineage>
        <taxon>Eukaryota</taxon>
        <taxon>Metazoa</taxon>
        <taxon>Ecdysozoa</taxon>
        <taxon>Nematoda</taxon>
        <taxon>Enoplea</taxon>
        <taxon>Dorylaimia</taxon>
        <taxon>Trichinellida</taxon>
        <taxon>Trichinellidae</taxon>
        <taxon>Trichinella</taxon>
    </lineage>
</organism>
<dbReference type="Proteomes" id="UP000054815">
    <property type="component" value="Unassembled WGS sequence"/>
</dbReference>
<evidence type="ECO:0000313" key="3">
    <source>
        <dbReference type="Proteomes" id="UP000054815"/>
    </source>
</evidence>
<proteinExistence type="predicted"/>
<feature type="region of interest" description="Disordered" evidence="1">
    <location>
        <begin position="1"/>
        <end position="34"/>
    </location>
</feature>